<keyword evidence="2 6" id="KW-0645">Protease</keyword>
<dbReference type="InterPro" id="IPR023827">
    <property type="entry name" value="Peptidase_S8_Asp-AS"/>
</dbReference>
<evidence type="ECO:0000256" key="3">
    <source>
        <dbReference type="ARBA" id="ARBA00022723"/>
    </source>
</evidence>
<feature type="active site" description="Charge relay system" evidence="6">
    <location>
        <position position="129"/>
    </location>
</feature>
<evidence type="ECO:0000313" key="8">
    <source>
        <dbReference type="EMBL" id="TBL72735.1"/>
    </source>
</evidence>
<dbReference type="PROSITE" id="PS51892">
    <property type="entry name" value="SUBTILASE"/>
    <property type="match status" value="1"/>
</dbReference>
<evidence type="ECO:0000256" key="4">
    <source>
        <dbReference type="ARBA" id="ARBA00022801"/>
    </source>
</evidence>
<dbReference type="PROSITE" id="PS00136">
    <property type="entry name" value="SUBTILASE_ASP"/>
    <property type="match status" value="1"/>
</dbReference>
<dbReference type="CDD" id="cd07477">
    <property type="entry name" value="Peptidases_S8_Subtilisin_subset"/>
    <property type="match status" value="1"/>
</dbReference>
<dbReference type="PANTHER" id="PTHR43806:SF11">
    <property type="entry name" value="CEREVISIN-RELATED"/>
    <property type="match status" value="1"/>
</dbReference>
<evidence type="ECO:0000256" key="6">
    <source>
        <dbReference type="PROSITE-ProRule" id="PRU01240"/>
    </source>
</evidence>
<name>A0A4Q9DJ29_9BACL</name>
<dbReference type="InterPro" id="IPR050131">
    <property type="entry name" value="Peptidase_S8_subtilisin-like"/>
</dbReference>
<evidence type="ECO:0000256" key="1">
    <source>
        <dbReference type="ARBA" id="ARBA00011073"/>
    </source>
</evidence>
<keyword evidence="9" id="KW-1185">Reference proteome</keyword>
<evidence type="ECO:0000259" key="7">
    <source>
        <dbReference type="Pfam" id="PF00082"/>
    </source>
</evidence>
<dbReference type="AlphaFoldDB" id="A0A4Q9DJ29"/>
<dbReference type="GO" id="GO:0006508">
    <property type="term" value="P:proteolysis"/>
    <property type="evidence" value="ECO:0007669"/>
    <property type="project" value="UniProtKB-KW"/>
</dbReference>
<dbReference type="GO" id="GO:0004252">
    <property type="term" value="F:serine-type endopeptidase activity"/>
    <property type="evidence" value="ECO:0007669"/>
    <property type="project" value="UniProtKB-UniRule"/>
</dbReference>
<evidence type="ECO:0000256" key="5">
    <source>
        <dbReference type="ARBA" id="ARBA00022825"/>
    </source>
</evidence>
<dbReference type="InterPro" id="IPR015500">
    <property type="entry name" value="Peptidase_S8_subtilisin-rel"/>
</dbReference>
<feature type="domain" description="Peptidase S8/S53" evidence="7">
    <location>
        <begin position="88"/>
        <end position="319"/>
    </location>
</feature>
<feature type="active site" description="Charge relay system" evidence="6">
    <location>
        <position position="283"/>
    </location>
</feature>
<dbReference type="PRINTS" id="PR00723">
    <property type="entry name" value="SUBTILISIN"/>
</dbReference>
<accession>A0A4Q9DJ29</accession>
<dbReference type="OrthoDB" id="9798386at2"/>
<dbReference type="GO" id="GO:0046872">
    <property type="term" value="F:metal ion binding"/>
    <property type="evidence" value="ECO:0007669"/>
    <property type="project" value="UniProtKB-KW"/>
</dbReference>
<dbReference type="Pfam" id="PF00082">
    <property type="entry name" value="Peptidase_S8"/>
    <property type="match status" value="1"/>
</dbReference>
<dbReference type="Proteomes" id="UP000293142">
    <property type="component" value="Unassembled WGS sequence"/>
</dbReference>
<comment type="caution">
    <text evidence="8">The sequence shown here is derived from an EMBL/GenBank/DDBJ whole genome shotgun (WGS) entry which is preliminary data.</text>
</comment>
<sequence>MKAKLSSLRSVQCLKIINAISCTLRPNGQLLHSPYVHSVETDVKIRVHGLKSFQPLQARAVKAPAEQMIPWGIRHIKAPQVWNKAKGAQIHIGVIDTGVDYSHPDLRHALSRGINLIQRHLLPADDNGHGTHIAGTIAAASRQRGITGVAPQAVIHPVKAFDYQGSAYVSDIIQGIDWCVKNGLHIVNMSFGMKTYSRSLEAAVKNAYQAGTIVVASSGNEGKKTSIDYPARFPQTISVGATTKTSRIARFSNRGKHIDIYAPGDKIYSTWLKGKYTELSGTSMATSHVSGVIALMLSTRPTLRPYQVKSILKKHAVKLARYAKLQKDIREVHALRAVQAVLKAKRSV</sequence>
<reference evidence="8 9" key="1">
    <citation type="submission" date="2019-02" db="EMBL/GenBank/DDBJ databases">
        <title>Paenibacillus sp. nov., isolated from surface-sterilized tissue of Thalictrum simplex L.</title>
        <authorList>
            <person name="Tuo L."/>
        </authorList>
    </citation>
    <scope>NUCLEOTIDE SEQUENCE [LARGE SCALE GENOMIC DNA]</scope>
    <source>
        <strain evidence="8 9">N2SHLJ1</strain>
    </source>
</reference>
<dbReference type="Gene3D" id="3.40.50.200">
    <property type="entry name" value="Peptidase S8/S53 domain"/>
    <property type="match status" value="1"/>
</dbReference>
<keyword evidence="4 6" id="KW-0378">Hydrolase</keyword>
<dbReference type="InterPro" id="IPR036852">
    <property type="entry name" value="Peptidase_S8/S53_dom_sf"/>
</dbReference>
<evidence type="ECO:0000256" key="2">
    <source>
        <dbReference type="ARBA" id="ARBA00022670"/>
    </source>
</evidence>
<dbReference type="PROSITE" id="PS00137">
    <property type="entry name" value="SUBTILASE_HIS"/>
    <property type="match status" value="1"/>
</dbReference>
<keyword evidence="3" id="KW-0479">Metal-binding</keyword>
<gene>
    <name evidence="8" type="ORF">EYB31_28090</name>
</gene>
<dbReference type="PANTHER" id="PTHR43806">
    <property type="entry name" value="PEPTIDASE S8"/>
    <property type="match status" value="1"/>
</dbReference>
<proteinExistence type="inferred from homology"/>
<dbReference type="InterPro" id="IPR034202">
    <property type="entry name" value="Subtilisin_Carlsberg-like"/>
</dbReference>
<dbReference type="EMBL" id="SIRE01000023">
    <property type="protein sequence ID" value="TBL72735.1"/>
    <property type="molecule type" value="Genomic_DNA"/>
</dbReference>
<organism evidence="8 9">
    <name type="scientific">Paenibacillus thalictri</name>
    <dbReference type="NCBI Taxonomy" id="2527873"/>
    <lineage>
        <taxon>Bacteria</taxon>
        <taxon>Bacillati</taxon>
        <taxon>Bacillota</taxon>
        <taxon>Bacilli</taxon>
        <taxon>Bacillales</taxon>
        <taxon>Paenibacillaceae</taxon>
        <taxon>Paenibacillus</taxon>
    </lineage>
</organism>
<feature type="active site" description="Charge relay system" evidence="6">
    <location>
        <position position="96"/>
    </location>
</feature>
<keyword evidence="5 6" id="KW-0720">Serine protease</keyword>
<protein>
    <submittedName>
        <fullName evidence="8">Peptidase S8</fullName>
    </submittedName>
</protein>
<evidence type="ECO:0000313" key="9">
    <source>
        <dbReference type="Proteomes" id="UP000293142"/>
    </source>
</evidence>
<dbReference type="InterPro" id="IPR000209">
    <property type="entry name" value="Peptidase_S8/S53_dom"/>
</dbReference>
<comment type="similarity">
    <text evidence="1 6">Belongs to the peptidase S8 family.</text>
</comment>
<dbReference type="SUPFAM" id="SSF52743">
    <property type="entry name" value="Subtilisin-like"/>
    <property type="match status" value="1"/>
</dbReference>
<dbReference type="InterPro" id="IPR022398">
    <property type="entry name" value="Peptidase_S8_His-AS"/>
</dbReference>